<feature type="region of interest" description="Disordered" evidence="4">
    <location>
        <begin position="785"/>
        <end position="820"/>
    </location>
</feature>
<gene>
    <name evidence="6" type="primary">LOC113210660</name>
</gene>
<sequence>MDLSSDEETTFTHRKSSAKKIFDSDEETDEVAGENLTEATEDFKLHLSDDEDEGNGYIAARARPNSTDKIVTSPNKAGDSSNEEDNNEESNASSPPSPILESGKLNVTKNSSQSPPALSVADDIRKKLSALADSESESDVDGDLRPVSKSASKKKSRSKNKQGSDSDSDPTRCDSEGEKKAKSITKGKKPNLGPERKSKTNAKSAMLEIKAESQRQLRQSNIGLPYHVPKQRSLLDFLNRRKSSSPMPIKGPTEQLVKVWKQIEEREREVEEFYKSESEHESDSENGESTQDVGMDGNTAESGSLKDADTTPSKDHLHDKNINPVNSVVSCEDNRLETTSCSSEVMKTTCEAEEETSSVISDSQTADRNLINKTDEIACDTSMSEEPTDAISTDAKEIEDGTITQVLTDAEEEVGTNNLLNKIEPRTDNVERKSSDAQPTKKVVSCHTQGSQDISLQLSETQNLLEESKNAHQERTIAEDLAKTTDNGLSENEGKNSKTWAELNSEMKLLDGEDSESEDVSVKEATAMKVPKLSTGPRLSLKGAPDELIDLDDMSSIQSVTPGVKGLIERFMKHSGSKKKNNRAQTVELSVISSEKDNVGDVQEVKHESIKIVLSGDDNTRSDPTPGARLKLLKNELNLKMRKQKEEEWLKKQEEMKNDEVFLGEKDDCDMLPDEEDEEEMTDSEAESEPEINDVREPKKKKRFKGLFVDEEAEVEDDENAGGSNDDEDDNDSTSDDDNDNNEIDNVLEDDVECKENSNGDKETNIEKPGSLRRTLTSVSDLFASQSTEWQDDDDDDFIPAGQPNRLTCGESVSHKDNEQQIIFSPITLSLPSTTQNFLDADPDSELTPPKVSWPNESKSQNSIKKLFTEPEPSSTQEKLDELAQLFGAKFNDSQEKIPGLANTSCNEESETDLMALCSGKFVTQLPRPQDLEDAGKLLNSQFLSQDSEAESSQTVKVTDEDSVDFSLKFDGDMKAGEDDDVSKEKFRLEIMSSDEDDEMEKRKTEKKKRHRKLEFSDDEEDPVPKGTSEPELSDDDSDAPSTENKKLFGIFSKEPNEVFYDSDENEIDAGTFLEKEAELSEEEDWQGSDDEDEKGLDQLEMNEADKEDIDQDLVREQLVKNHMQKMLDEDRRDVRILQEMLLEDGELHSENGGRERQFRWKNVDSTGLEDDGHRSDEENAGHDEDEDDAEWRKLRHEREMFLKEQREKQKKEAGDLEENDDDLENSELLQLGKSVLFKCRSSSMDSSTIKEPPAAKSTVKNNLLSPDGKRNMFLNVNHCFQTKRGSFLSRGDGVLAKLAKITGPAKENVLAGAKSSGNFVFSAISPPKKEIKTEDVESKTGKRKAPVGLANPADKKPCLLPTARKRSGLFDHL</sequence>
<dbReference type="GO" id="GO:0010997">
    <property type="term" value="F:anaphase-promoting complex binding"/>
    <property type="evidence" value="ECO:0007669"/>
    <property type="project" value="TreeGrafter"/>
</dbReference>
<accession>A0A9C6TU87</accession>
<keyword evidence="5" id="KW-1185">Reference proteome</keyword>
<feature type="compositionally biased region" description="Acidic residues" evidence="4">
    <location>
        <begin position="667"/>
        <end position="692"/>
    </location>
</feature>
<comment type="subcellular location">
    <subcellularLocation>
        <location evidence="1">Nucleus</location>
    </subcellularLocation>
</comment>
<feature type="region of interest" description="Disordered" evidence="4">
    <location>
        <begin position="650"/>
        <end position="772"/>
    </location>
</feature>
<feature type="compositionally biased region" description="Basic and acidic residues" evidence="4">
    <location>
        <begin position="304"/>
        <end position="321"/>
    </location>
</feature>
<evidence type="ECO:0000256" key="2">
    <source>
        <dbReference type="ARBA" id="ARBA00022553"/>
    </source>
</evidence>
<feature type="compositionally biased region" description="Polar residues" evidence="4">
    <location>
        <begin position="944"/>
        <end position="957"/>
    </location>
</feature>
<feature type="compositionally biased region" description="Basic residues" evidence="4">
    <location>
        <begin position="151"/>
        <end position="160"/>
    </location>
</feature>
<dbReference type="PANTHER" id="PTHR14396:SF10">
    <property type="entry name" value="CLASPIN"/>
    <property type="match status" value="1"/>
</dbReference>
<reference evidence="6" key="1">
    <citation type="submission" date="2025-08" db="UniProtKB">
        <authorList>
            <consortium name="RefSeq"/>
        </authorList>
    </citation>
    <scope>IDENTIFICATION</scope>
    <source>
        <tissue evidence="6">Whole organism</tissue>
    </source>
</reference>
<feature type="compositionally biased region" description="Acidic residues" evidence="4">
    <location>
        <begin position="1216"/>
        <end position="1225"/>
    </location>
</feature>
<feature type="compositionally biased region" description="Acidic residues" evidence="4">
    <location>
        <begin position="709"/>
        <end position="753"/>
    </location>
</feature>
<dbReference type="RefSeq" id="XP_052120280.1">
    <property type="nucleotide sequence ID" value="XM_052264320.1"/>
</dbReference>
<feature type="region of interest" description="Disordered" evidence="4">
    <location>
        <begin position="1"/>
        <end position="225"/>
    </location>
</feature>
<keyword evidence="3" id="KW-0539">Nucleus</keyword>
<dbReference type="Proteomes" id="UP000504606">
    <property type="component" value="Unplaced"/>
</dbReference>
<feature type="compositionally biased region" description="Acidic residues" evidence="4">
    <location>
        <begin position="1080"/>
        <end position="1111"/>
    </location>
</feature>
<evidence type="ECO:0000256" key="3">
    <source>
        <dbReference type="ARBA" id="ARBA00023242"/>
    </source>
</evidence>
<dbReference type="GO" id="GO:0033314">
    <property type="term" value="P:mitotic DNA replication checkpoint signaling"/>
    <property type="evidence" value="ECO:0007669"/>
    <property type="project" value="TreeGrafter"/>
</dbReference>
<feature type="region of interest" description="Disordered" evidence="4">
    <location>
        <begin position="1332"/>
        <end position="1360"/>
    </location>
</feature>
<organism evidence="5 6">
    <name type="scientific">Frankliniella occidentalis</name>
    <name type="common">Western flower thrips</name>
    <name type="synonym">Euthrips occidentalis</name>
    <dbReference type="NCBI Taxonomy" id="133901"/>
    <lineage>
        <taxon>Eukaryota</taxon>
        <taxon>Metazoa</taxon>
        <taxon>Ecdysozoa</taxon>
        <taxon>Arthropoda</taxon>
        <taxon>Hexapoda</taxon>
        <taxon>Insecta</taxon>
        <taxon>Pterygota</taxon>
        <taxon>Neoptera</taxon>
        <taxon>Paraneoptera</taxon>
        <taxon>Thysanoptera</taxon>
        <taxon>Terebrantia</taxon>
        <taxon>Thripoidea</taxon>
        <taxon>Thripidae</taxon>
        <taxon>Frankliniella</taxon>
    </lineage>
</organism>
<evidence type="ECO:0000256" key="4">
    <source>
        <dbReference type="SAM" id="MobiDB-lite"/>
    </source>
</evidence>
<feature type="compositionally biased region" description="Basic and acidic residues" evidence="4">
    <location>
        <begin position="650"/>
        <end position="666"/>
    </location>
</feature>
<dbReference type="InterPro" id="IPR024146">
    <property type="entry name" value="Claspin"/>
</dbReference>
<evidence type="ECO:0000256" key="1">
    <source>
        <dbReference type="ARBA" id="ARBA00004123"/>
    </source>
</evidence>
<dbReference type="OrthoDB" id="5859781at2759"/>
<feature type="compositionally biased region" description="Basic and acidic residues" evidence="4">
    <location>
        <begin position="1191"/>
        <end position="1215"/>
    </location>
</feature>
<feature type="region of interest" description="Disordered" evidence="4">
    <location>
        <begin position="269"/>
        <end position="322"/>
    </location>
</feature>
<dbReference type="GO" id="GO:0007095">
    <property type="term" value="P:mitotic G2 DNA damage checkpoint signaling"/>
    <property type="evidence" value="ECO:0007669"/>
    <property type="project" value="TreeGrafter"/>
</dbReference>
<feature type="compositionally biased region" description="Basic and acidic residues" evidence="4">
    <location>
        <begin position="1332"/>
        <end position="1341"/>
    </location>
</feature>
<dbReference type="PANTHER" id="PTHR14396">
    <property type="entry name" value="CLASPIN"/>
    <property type="match status" value="1"/>
</dbReference>
<dbReference type="GO" id="GO:0005634">
    <property type="term" value="C:nucleus"/>
    <property type="evidence" value="ECO:0007669"/>
    <property type="project" value="UniProtKB-SubCell"/>
</dbReference>
<proteinExistence type="predicted"/>
<feature type="compositionally biased region" description="Basic and acidic residues" evidence="4">
    <location>
        <begin position="968"/>
        <end position="989"/>
    </location>
</feature>
<evidence type="ECO:0000313" key="6">
    <source>
        <dbReference type="RefSeq" id="XP_052120280.1"/>
    </source>
</evidence>
<feature type="compositionally biased region" description="Polar residues" evidence="4">
    <location>
        <begin position="855"/>
        <end position="864"/>
    </location>
</feature>
<feature type="compositionally biased region" description="Basic and acidic residues" evidence="4">
    <location>
        <begin position="1171"/>
        <end position="1183"/>
    </location>
</feature>
<feature type="compositionally biased region" description="Polar residues" evidence="4">
    <location>
        <begin position="64"/>
        <end position="75"/>
    </location>
</feature>
<feature type="region of interest" description="Disordered" evidence="4">
    <location>
        <begin position="944"/>
        <end position="963"/>
    </location>
</feature>
<feature type="compositionally biased region" description="Basic and acidic residues" evidence="4">
    <location>
        <begin position="1146"/>
        <end position="1163"/>
    </location>
</feature>
<feature type="region of interest" description="Disordered" evidence="4">
    <location>
        <begin position="833"/>
        <end position="877"/>
    </location>
</feature>
<feature type="region of interest" description="Disordered" evidence="4">
    <location>
        <begin position="429"/>
        <end position="448"/>
    </location>
</feature>
<feature type="region of interest" description="Disordered" evidence="4">
    <location>
        <begin position="968"/>
        <end position="1111"/>
    </location>
</feature>
<dbReference type="GeneID" id="113210660"/>
<feature type="compositionally biased region" description="Polar residues" evidence="4">
    <location>
        <begin position="105"/>
        <end position="116"/>
    </location>
</feature>
<name>A0A9C6TU87_FRAOC</name>
<evidence type="ECO:0000313" key="5">
    <source>
        <dbReference type="Proteomes" id="UP000504606"/>
    </source>
</evidence>
<keyword evidence="2" id="KW-0597">Phosphoprotein</keyword>
<feature type="compositionally biased region" description="Basic and acidic residues" evidence="4">
    <location>
        <begin position="169"/>
        <end position="181"/>
    </location>
</feature>
<feature type="region of interest" description="Disordered" evidence="4">
    <location>
        <begin position="1143"/>
        <end position="1225"/>
    </location>
</feature>
<feature type="compositionally biased region" description="Basic and acidic residues" evidence="4">
    <location>
        <begin position="269"/>
        <end position="283"/>
    </location>
</feature>
<feature type="compositionally biased region" description="Basic and acidic residues" evidence="4">
    <location>
        <begin position="754"/>
        <end position="766"/>
    </location>
</feature>
<protein>
    <submittedName>
        <fullName evidence="6">Claspin isoform X1</fullName>
    </submittedName>
</protein>